<evidence type="ECO:0000313" key="2">
    <source>
        <dbReference type="Proteomes" id="UP001589619"/>
    </source>
</evidence>
<dbReference type="InterPro" id="IPR018989">
    <property type="entry name" value="DUF2001"/>
</dbReference>
<dbReference type="RefSeq" id="WP_344914083.1">
    <property type="nucleotide sequence ID" value="NZ_BAAAYO010000013.1"/>
</dbReference>
<organism evidence="1 2">
    <name type="scientific">Paenibacillus hodogayensis</name>
    <dbReference type="NCBI Taxonomy" id="279208"/>
    <lineage>
        <taxon>Bacteria</taxon>
        <taxon>Bacillati</taxon>
        <taxon>Bacillota</taxon>
        <taxon>Bacilli</taxon>
        <taxon>Bacillales</taxon>
        <taxon>Paenibacillaceae</taxon>
        <taxon>Paenibacillus</taxon>
    </lineage>
</organism>
<name>A0ABV5W0X3_9BACL</name>
<comment type="caution">
    <text evidence="1">The sequence shown here is derived from an EMBL/GenBank/DDBJ whole genome shotgun (WGS) entry which is preliminary data.</text>
</comment>
<dbReference type="SUPFAM" id="SSF69279">
    <property type="entry name" value="Phage tail proteins"/>
    <property type="match status" value="1"/>
</dbReference>
<evidence type="ECO:0000313" key="1">
    <source>
        <dbReference type="EMBL" id="MFB9754214.1"/>
    </source>
</evidence>
<reference evidence="1 2" key="1">
    <citation type="submission" date="2024-09" db="EMBL/GenBank/DDBJ databases">
        <authorList>
            <person name="Sun Q."/>
            <person name="Mori K."/>
        </authorList>
    </citation>
    <scope>NUCLEOTIDE SEQUENCE [LARGE SCALE GENOMIC DNA]</scope>
    <source>
        <strain evidence="1 2">JCM 12520</strain>
    </source>
</reference>
<dbReference type="Gene3D" id="2.30.110.40">
    <property type="entry name" value="Phage tail tube protein"/>
    <property type="match status" value="1"/>
</dbReference>
<proteinExistence type="predicted"/>
<keyword evidence="2" id="KW-1185">Reference proteome</keyword>
<gene>
    <name evidence="1" type="ORF">ACFFNY_21810</name>
</gene>
<dbReference type="EMBL" id="JBHMAG010000014">
    <property type="protein sequence ID" value="MFB9754214.1"/>
    <property type="molecule type" value="Genomic_DNA"/>
</dbReference>
<dbReference type="Proteomes" id="UP001589619">
    <property type="component" value="Unassembled WGS sequence"/>
</dbReference>
<sequence length="154" mass="17509">MPYFKASDTISGQEGRAYATIQSQNVEMFYLKNIEATVEKQKAEMKAIGRRGVQHKATGWKGSGTMTIYYATSRFRELMLDYMSTGRDTYFSITIVNEDPNSQTGKQEVTLKNVNLDKVIMAKLDTESDMLDEEVGFTFEDVEIKNSFRDPKLG</sequence>
<protein>
    <submittedName>
        <fullName evidence="1">Phage tail tube protein</fullName>
    </submittedName>
</protein>
<accession>A0ABV5W0X3</accession>
<dbReference type="InterPro" id="IPR038628">
    <property type="entry name" value="XkdM-like_sf"/>
</dbReference>
<dbReference type="Pfam" id="PF09393">
    <property type="entry name" value="DUF2001"/>
    <property type="match status" value="1"/>
</dbReference>